<reference evidence="3" key="1">
    <citation type="journal article" date="2020" name="Nature">
        <title>Giant virus diversity and host interactions through global metagenomics.</title>
        <authorList>
            <person name="Schulz F."/>
            <person name="Roux S."/>
            <person name="Paez-Espino D."/>
            <person name="Jungbluth S."/>
            <person name="Walsh D.A."/>
            <person name="Denef V.J."/>
            <person name="McMahon K.D."/>
            <person name="Konstantinidis K.T."/>
            <person name="Eloe-Fadrosh E.A."/>
            <person name="Kyrpides N.C."/>
            <person name="Woyke T."/>
        </authorList>
    </citation>
    <scope>NUCLEOTIDE SEQUENCE</scope>
    <source>
        <strain evidence="3">GVMAG-M-3300023174-134</strain>
    </source>
</reference>
<dbReference type="EMBL" id="MN739577">
    <property type="protein sequence ID" value="QHT13792.1"/>
    <property type="molecule type" value="Genomic_DNA"/>
</dbReference>
<accession>A0A6C0DBL5</accession>
<sequence length="376" mass="44387">MPSKENEKKTENNIDSLEIKSTKPVVDNSDNSSSTGSSTRPVEWSPENELIMVEWCDVAQCYKWLNARSHQKYSQRNAWFTIPAIVLSTISGTASFAQTSLPLEYQTFSPMAIGAINIFIGILTTVQQYLKISELNEAHRVSSISWDKFARNIRIELAKRPEERMDAGHFLKLCRQEFDRLMETSPIINDDIIKEFNFKFQGKPGSAERERFEKLKKPDICDIIISANETRHHWYLELDKQNNTKDIDLINAEDEIKTRDEFIRQQQEKLYEKDSILKLKENILREKDDFIKKKDLFEQEQIMKQNEEFELSIKKVEEHENIYKEKIKTILEYVEKFETFYQRKPLPDEINDNLKGEVEEDVLMRFLLSYYPDENV</sequence>
<proteinExistence type="predicted"/>
<feature type="compositionally biased region" description="Basic and acidic residues" evidence="1">
    <location>
        <begin position="1"/>
        <end position="21"/>
    </location>
</feature>
<name>A0A6C0DBL5_9ZZZZ</name>
<keyword evidence="2" id="KW-0472">Membrane</keyword>
<feature type="transmembrane region" description="Helical" evidence="2">
    <location>
        <begin position="78"/>
        <end position="96"/>
    </location>
</feature>
<evidence type="ECO:0000256" key="1">
    <source>
        <dbReference type="SAM" id="MobiDB-lite"/>
    </source>
</evidence>
<feature type="compositionally biased region" description="Low complexity" evidence="1">
    <location>
        <begin position="25"/>
        <end position="39"/>
    </location>
</feature>
<evidence type="ECO:0000256" key="2">
    <source>
        <dbReference type="SAM" id="Phobius"/>
    </source>
</evidence>
<dbReference type="AlphaFoldDB" id="A0A6C0DBL5"/>
<protein>
    <recommendedName>
        <fullName evidence="4">SMODS and SLOG-associating 2TM effector domain-containing protein</fullName>
    </recommendedName>
</protein>
<dbReference type="NCBIfam" id="NF033632">
    <property type="entry name" value="SLATT_4"/>
    <property type="match status" value="1"/>
</dbReference>
<evidence type="ECO:0000313" key="3">
    <source>
        <dbReference type="EMBL" id="QHT13792.1"/>
    </source>
</evidence>
<keyword evidence="2" id="KW-1133">Transmembrane helix</keyword>
<feature type="region of interest" description="Disordered" evidence="1">
    <location>
        <begin position="1"/>
        <end position="43"/>
    </location>
</feature>
<feature type="transmembrane region" description="Helical" evidence="2">
    <location>
        <begin position="108"/>
        <end position="130"/>
    </location>
</feature>
<evidence type="ECO:0008006" key="4">
    <source>
        <dbReference type="Google" id="ProtNLM"/>
    </source>
</evidence>
<organism evidence="3">
    <name type="scientific">viral metagenome</name>
    <dbReference type="NCBI Taxonomy" id="1070528"/>
    <lineage>
        <taxon>unclassified sequences</taxon>
        <taxon>metagenomes</taxon>
        <taxon>organismal metagenomes</taxon>
    </lineage>
</organism>
<keyword evidence="2" id="KW-0812">Transmembrane</keyword>